<evidence type="ECO:0000313" key="2">
    <source>
        <dbReference type="Proteomes" id="UP000789366"/>
    </source>
</evidence>
<feature type="non-terminal residue" evidence="1">
    <location>
        <position position="57"/>
    </location>
</feature>
<dbReference type="EMBL" id="CAJVPW010042691">
    <property type="protein sequence ID" value="CAG8750713.1"/>
    <property type="molecule type" value="Genomic_DNA"/>
</dbReference>
<gene>
    <name evidence="1" type="ORF">SPELUC_LOCUS14457</name>
</gene>
<comment type="caution">
    <text evidence="1">The sequence shown here is derived from an EMBL/GenBank/DDBJ whole genome shotgun (WGS) entry which is preliminary data.</text>
</comment>
<proteinExistence type="predicted"/>
<keyword evidence="2" id="KW-1185">Reference proteome</keyword>
<sequence>DGKDYKAESVHNCYASIAQHLKDYSEIEPCKLLGKTEQEDFLTTDEITKFFDHKSIQ</sequence>
<accession>A0ACA9QGC2</accession>
<protein>
    <submittedName>
        <fullName evidence="1">9423_t:CDS:1</fullName>
    </submittedName>
</protein>
<name>A0ACA9QGC2_9GLOM</name>
<organism evidence="1 2">
    <name type="scientific">Cetraspora pellucida</name>
    <dbReference type="NCBI Taxonomy" id="1433469"/>
    <lineage>
        <taxon>Eukaryota</taxon>
        <taxon>Fungi</taxon>
        <taxon>Fungi incertae sedis</taxon>
        <taxon>Mucoromycota</taxon>
        <taxon>Glomeromycotina</taxon>
        <taxon>Glomeromycetes</taxon>
        <taxon>Diversisporales</taxon>
        <taxon>Gigasporaceae</taxon>
        <taxon>Cetraspora</taxon>
    </lineage>
</organism>
<feature type="non-terminal residue" evidence="1">
    <location>
        <position position="1"/>
    </location>
</feature>
<evidence type="ECO:0000313" key="1">
    <source>
        <dbReference type="EMBL" id="CAG8750713.1"/>
    </source>
</evidence>
<reference evidence="1" key="1">
    <citation type="submission" date="2021-06" db="EMBL/GenBank/DDBJ databases">
        <authorList>
            <person name="Kallberg Y."/>
            <person name="Tangrot J."/>
            <person name="Rosling A."/>
        </authorList>
    </citation>
    <scope>NUCLEOTIDE SEQUENCE</scope>
    <source>
        <strain evidence="1">28 12/20/2015</strain>
    </source>
</reference>
<dbReference type="Proteomes" id="UP000789366">
    <property type="component" value="Unassembled WGS sequence"/>
</dbReference>